<dbReference type="PROSITE" id="PS50863">
    <property type="entry name" value="B3"/>
    <property type="match status" value="1"/>
</dbReference>
<sequence length="91" mass="10623">MNVIPLEFMRSLNTNLPHSVPLATCQWCNWWVQFQEIDNEIVIFLGWKSFLWKHELKVSDILVFKLQHCGFKVKIFSAAFSTQVSCLCSSD</sequence>
<gene>
    <name evidence="7" type="ORF">QYE76_050610</name>
</gene>
<keyword evidence="2" id="KW-0805">Transcription regulation</keyword>
<proteinExistence type="predicted"/>
<dbReference type="PANTHER" id="PTHR31920:SF135">
    <property type="entry name" value="B3 DOMAIN-CONTAINING PROTEIN OS03G0621600-RELATED"/>
    <property type="match status" value="1"/>
</dbReference>
<comment type="caution">
    <text evidence="7">The sequence shown here is derived from an EMBL/GenBank/DDBJ whole genome shotgun (WGS) entry which is preliminary data.</text>
</comment>
<dbReference type="InterPro" id="IPR003340">
    <property type="entry name" value="B3_DNA-bd"/>
</dbReference>
<evidence type="ECO:0000256" key="5">
    <source>
        <dbReference type="ARBA" id="ARBA00023242"/>
    </source>
</evidence>
<evidence type="ECO:0000256" key="4">
    <source>
        <dbReference type="ARBA" id="ARBA00023163"/>
    </source>
</evidence>
<evidence type="ECO:0000256" key="1">
    <source>
        <dbReference type="ARBA" id="ARBA00004123"/>
    </source>
</evidence>
<keyword evidence="8" id="KW-1185">Reference proteome</keyword>
<dbReference type="EMBL" id="JAUUTY010000003">
    <property type="protein sequence ID" value="KAK1662451.1"/>
    <property type="molecule type" value="Genomic_DNA"/>
</dbReference>
<dbReference type="GO" id="GO:0003677">
    <property type="term" value="F:DNA binding"/>
    <property type="evidence" value="ECO:0007669"/>
    <property type="project" value="UniProtKB-KW"/>
</dbReference>
<keyword evidence="3" id="KW-0238">DNA-binding</keyword>
<dbReference type="Gene3D" id="2.40.330.10">
    <property type="entry name" value="DNA-binding pseudobarrel domain"/>
    <property type="match status" value="1"/>
</dbReference>
<evidence type="ECO:0000313" key="7">
    <source>
        <dbReference type="EMBL" id="KAK1662451.1"/>
    </source>
</evidence>
<comment type="subcellular location">
    <subcellularLocation>
        <location evidence="1">Nucleus</location>
    </subcellularLocation>
</comment>
<name>A0AAD8SRY0_LOLMU</name>
<keyword evidence="5" id="KW-0539">Nucleus</keyword>
<evidence type="ECO:0000259" key="6">
    <source>
        <dbReference type="PROSITE" id="PS50863"/>
    </source>
</evidence>
<dbReference type="AlphaFoldDB" id="A0AAD8SRY0"/>
<evidence type="ECO:0000313" key="8">
    <source>
        <dbReference type="Proteomes" id="UP001231189"/>
    </source>
</evidence>
<evidence type="ECO:0000256" key="3">
    <source>
        <dbReference type="ARBA" id="ARBA00023125"/>
    </source>
</evidence>
<reference evidence="7" key="1">
    <citation type="submission" date="2023-07" db="EMBL/GenBank/DDBJ databases">
        <title>A chromosome-level genome assembly of Lolium multiflorum.</title>
        <authorList>
            <person name="Chen Y."/>
            <person name="Copetti D."/>
            <person name="Kolliker R."/>
            <person name="Studer B."/>
        </authorList>
    </citation>
    <scope>NUCLEOTIDE SEQUENCE</scope>
    <source>
        <strain evidence="7">02402/16</strain>
        <tissue evidence="7">Leaf</tissue>
    </source>
</reference>
<dbReference type="Pfam" id="PF02362">
    <property type="entry name" value="B3"/>
    <property type="match status" value="1"/>
</dbReference>
<dbReference type="InterPro" id="IPR050655">
    <property type="entry name" value="Plant_B3_domain"/>
</dbReference>
<dbReference type="GO" id="GO:0005634">
    <property type="term" value="C:nucleus"/>
    <property type="evidence" value="ECO:0007669"/>
    <property type="project" value="UniProtKB-SubCell"/>
</dbReference>
<organism evidence="7 8">
    <name type="scientific">Lolium multiflorum</name>
    <name type="common">Italian ryegrass</name>
    <name type="synonym">Lolium perenne subsp. multiflorum</name>
    <dbReference type="NCBI Taxonomy" id="4521"/>
    <lineage>
        <taxon>Eukaryota</taxon>
        <taxon>Viridiplantae</taxon>
        <taxon>Streptophyta</taxon>
        <taxon>Embryophyta</taxon>
        <taxon>Tracheophyta</taxon>
        <taxon>Spermatophyta</taxon>
        <taxon>Magnoliopsida</taxon>
        <taxon>Liliopsida</taxon>
        <taxon>Poales</taxon>
        <taxon>Poaceae</taxon>
        <taxon>BOP clade</taxon>
        <taxon>Pooideae</taxon>
        <taxon>Poodae</taxon>
        <taxon>Poeae</taxon>
        <taxon>Poeae Chloroplast Group 2 (Poeae type)</taxon>
        <taxon>Loliodinae</taxon>
        <taxon>Loliinae</taxon>
        <taxon>Lolium</taxon>
    </lineage>
</organism>
<keyword evidence="4" id="KW-0804">Transcription</keyword>
<dbReference type="PANTHER" id="PTHR31920">
    <property type="entry name" value="B3 DOMAIN-CONTAINING"/>
    <property type="match status" value="1"/>
</dbReference>
<feature type="domain" description="TF-B3" evidence="6">
    <location>
        <begin position="1"/>
        <end position="79"/>
    </location>
</feature>
<dbReference type="InterPro" id="IPR015300">
    <property type="entry name" value="DNA-bd_pseudobarrel_sf"/>
</dbReference>
<accession>A0AAD8SRY0</accession>
<dbReference type="SUPFAM" id="SSF101936">
    <property type="entry name" value="DNA-binding pseudobarrel domain"/>
    <property type="match status" value="1"/>
</dbReference>
<dbReference type="Proteomes" id="UP001231189">
    <property type="component" value="Unassembled WGS sequence"/>
</dbReference>
<protein>
    <recommendedName>
        <fullName evidence="6">TF-B3 domain-containing protein</fullName>
    </recommendedName>
</protein>
<evidence type="ECO:0000256" key="2">
    <source>
        <dbReference type="ARBA" id="ARBA00023015"/>
    </source>
</evidence>